<dbReference type="Gene3D" id="2.30.110.10">
    <property type="entry name" value="Electron Transport, Fmn-binding Protein, Chain A"/>
    <property type="match status" value="1"/>
</dbReference>
<dbReference type="Proteomes" id="UP000572007">
    <property type="component" value="Unassembled WGS sequence"/>
</dbReference>
<dbReference type="InterPro" id="IPR012349">
    <property type="entry name" value="Split_barrel_FMN-bd"/>
</dbReference>
<name>A0A846W1L3_9NOCA</name>
<gene>
    <name evidence="1" type="ORF">HGA10_04365</name>
</gene>
<dbReference type="EMBL" id="JAAXOM010000001">
    <property type="protein sequence ID" value="NKX86548.1"/>
    <property type="molecule type" value="Genomic_DNA"/>
</dbReference>
<dbReference type="Pfam" id="PF04075">
    <property type="entry name" value="F420H2_quin_red"/>
    <property type="match status" value="1"/>
</dbReference>
<sequence>MGSTAERPAGTLLLWKVIGPPTKLLAPISPWWVVIETIGRRSGLPRRIPLARGPRDGDTLLLLAVHGRAADWVRNIEADPRVRIKIGWRWRSGQASVHELTEAELARFNAYARSAQRIFAIDETAVAVHVQLN</sequence>
<dbReference type="SUPFAM" id="SSF50475">
    <property type="entry name" value="FMN-binding split barrel"/>
    <property type="match status" value="1"/>
</dbReference>
<keyword evidence="2" id="KW-1185">Reference proteome</keyword>
<reference evidence="1 2" key="1">
    <citation type="submission" date="2020-04" db="EMBL/GenBank/DDBJ databases">
        <title>MicrobeNet Type strains.</title>
        <authorList>
            <person name="Nicholson A.C."/>
        </authorList>
    </citation>
    <scope>NUCLEOTIDE SEQUENCE [LARGE SCALE GENOMIC DNA]</scope>
    <source>
        <strain evidence="1 2">DSM 44960</strain>
    </source>
</reference>
<dbReference type="GO" id="GO:0016491">
    <property type="term" value="F:oxidoreductase activity"/>
    <property type="evidence" value="ECO:0007669"/>
    <property type="project" value="InterPro"/>
</dbReference>
<dbReference type="NCBIfam" id="TIGR00026">
    <property type="entry name" value="hi_GC_TIGR00026"/>
    <property type="match status" value="1"/>
</dbReference>
<accession>A0A846W1L3</accession>
<dbReference type="AlphaFoldDB" id="A0A846W1L3"/>
<evidence type="ECO:0000313" key="2">
    <source>
        <dbReference type="Proteomes" id="UP000572007"/>
    </source>
</evidence>
<proteinExistence type="predicted"/>
<protein>
    <submittedName>
        <fullName evidence="1">Nitroreductase family deazaflavin-dependent oxidoreductase</fullName>
    </submittedName>
</protein>
<dbReference type="InterPro" id="IPR004378">
    <property type="entry name" value="F420H2_quin_Rdtase"/>
</dbReference>
<organism evidence="1 2">
    <name type="scientific">Nocardia coubleae</name>
    <dbReference type="NCBI Taxonomy" id="356147"/>
    <lineage>
        <taxon>Bacteria</taxon>
        <taxon>Bacillati</taxon>
        <taxon>Actinomycetota</taxon>
        <taxon>Actinomycetes</taxon>
        <taxon>Mycobacteriales</taxon>
        <taxon>Nocardiaceae</taxon>
        <taxon>Nocardia</taxon>
    </lineage>
</organism>
<dbReference type="RefSeq" id="WP_084456947.1">
    <property type="nucleotide sequence ID" value="NZ_JAAXOM010000001.1"/>
</dbReference>
<evidence type="ECO:0000313" key="1">
    <source>
        <dbReference type="EMBL" id="NKX86548.1"/>
    </source>
</evidence>
<comment type="caution">
    <text evidence="1">The sequence shown here is derived from an EMBL/GenBank/DDBJ whole genome shotgun (WGS) entry which is preliminary data.</text>
</comment>